<dbReference type="Proteomes" id="UP000064137">
    <property type="component" value="Chromosome"/>
</dbReference>
<evidence type="ECO:0000259" key="6">
    <source>
        <dbReference type="PROSITE" id="PS50801"/>
    </source>
</evidence>
<dbReference type="EMBL" id="CP013987">
    <property type="protein sequence ID" value="ALZ85810.1"/>
    <property type="molecule type" value="Genomic_DNA"/>
</dbReference>
<dbReference type="KEGG" id="por:APT59_16990"/>
<dbReference type="InterPro" id="IPR011547">
    <property type="entry name" value="SLC26A/SulP_dom"/>
</dbReference>
<feature type="transmembrane region" description="Helical" evidence="5">
    <location>
        <begin position="169"/>
        <end position="195"/>
    </location>
</feature>
<feature type="transmembrane region" description="Helical" evidence="5">
    <location>
        <begin position="21"/>
        <end position="44"/>
    </location>
</feature>
<dbReference type="InterPro" id="IPR036513">
    <property type="entry name" value="STAS_dom_sf"/>
</dbReference>
<dbReference type="SUPFAM" id="SSF52091">
    <property type="entry name" value="SpoIIaa-like"/>
    <property type="match status" value="1"/>
</dbReference>
<gene>
    <name evidence="7" type="ORF">APT59_16990</name>
</gene>
<keyword evidence="3 5" id="KW-1133">Transmembrane helix</keyword>
<evidence type="ECO:0000256" key="1">
    <source>
        <dbReference type="ARBA" id="ARBA00004141"/>
    </source>
</evidence>
<feature type="domain" description="STAS" evidence="6">
    <location>
        <begin position="444"/>
        <end position="558"/>
    </location>
</feature>
<accession>A0A0U4WK58</accession>
<feature type="transmembrane region" description="Helical" evidence="5">
    <location>
        <begin position="50"/>
        <end position="66"/>
    </location>
</feature>
<protein>
    <submittedName>
        <fullName evidence="7">Sulfate transporter</fullName>
    </submittedName>
</protein>
<dbReference type="GO" id="GO:0016020">
    <property type="term" value="C:membrane"/>
    <property type="evidence" value="ECO:0007669"/>
    <property type="project" value="UniProtKB-SubCell"/>
</dbReference>
<keyword evidence="4 5" id="KW-0472">Membrane</keyword>
<evidence type="ECO:0000313" key="7">
    <source>
        <dbReference type="EMBL" id="ALZ85810.1"/>
    </source>
</evidence>
<evidence type="ECO:0000256" key="4">
    <source>
        <dbReference type="ARBA" id="ARBA00023136"/>
    </source>
</evidence>
<evidence type="ECO:0000256" key="2">
    <source>
        <dbReference type="ARBA" id="ARBA00022692"/>
    </source>
</evidence>
<dbReference type="RefSeq" id="WP_059315928.1">
    <property type="nucleotide sequence ID" value="NZ_CP013987.1"/>
</dbReference>
<dbReference type="CDD" id="cd07042">
    <property type="entry name" value="STAS_SulP_like_sulfate_transporter"/>
    <property type="match status" value="1"/>
</dbReference>
<feature type="transmembrane region" description="Helical" evidence="5">
    <location>
        <begin position="296"/>
        <end position="315"/>
    </location>
</feature>
<comment type="subcellular location">
    <subcellularLocation>
        <location evidence="1">Membrane</location>
        <topology evidence="1">Multi-pass membrane protein</topology>
    </subcellularLocation>
</comment>
<dbReference type="Pfam" id="PF00916">
    <property type="entry name" value="Sulfate_transp"/>
    <property type="match status" value="1"/>
</dbReference>
<sequence length="596" mass="62841">MPALSTLLPWLREVDRTTLKADLGAGLLGAVLALPQGVAFATLAGLPPQYGVYGAVVPCIVAALAGSSRHVVTGPTNANSLALLAALSPLALAGSGPYIDLALAVTLLVGLLQLTVGALRLGAVANFISPSVLLGFMSGAAVLIGLYSLKDLFGLSPPLGTSAFGVLGYVLAHPLAIHWPSLVIGVVTLVATLLLRRLRPRWPTMLLGLLAGCLSAWVLERSVPGAAQEIATVGRIPSALPPFHLPNVTLQDLGNLSGIAVALTLVALGQSLSIAKAVAQRSGQRLDVNREFRGQGLANLVGGCFSAYVSCGSLNRSMPNFEAGARTPLAAVFAALLVVALVAFGGALIAAIPLAAIAATLLLVARGLLDLGRWREVLRVSRTEALVAGVTFLATLTIALDRAVLLGTLVSLVAYLYRTSHPAIRPLVPDPRTPERRFTPLDELGQPAQECPQLKLVRVEGSVFFGAVPHVGDQLDGFRSAQPGQKHALFMTKSMNFIDLAGNDLWRREWRERRALGGDLYFHRPRTPVLQLFAKTGFLKELGEGHVFSSKDQALRSIYPRLDPEVCRTCTARTFVECAARAAEQAPGADAARTDC</sequence>
<organism evidence="7 8">
    <name type="scientific">Pseudomonas oryzihabitans</name>
    <dbReference type="NCBI Taxonomy" id="47885"/>
    <lineage>
        <taxon>Bacteria</taxon>
        <taxon>Pseudomonadati</taxon>
        <taxon>Pseudomonadota</taxon>
        <taxon>Gammaproteobacteria</taxon>
        <taxon>Pseudomonadales</taxon>
        <taxon>Pseudomonadaceae</taxon>
        <taxon>Pseudomonas</taxon>
    </lineage>
</organism>
<feature type="transmembrane region" description="Helical" evidence="5">
    <location>
        <begin position="385"/>
        <end position="417"/>
    </location>
</feature>
<feature type="transmembrane region" description="Helical" evidence="5">
    <location>
        <begin position="202"/>
        <end position="219"/>
    </location>
</feature>
<keyword evidence="2 5" id="KW-0812">Transmembrane</keyword>
<feature type="transmembrane region" description="Helical" evidence="5">
    <location>
        <begin position="335"/>
        <end position="364"/>
    </location>
</feature>
<feature type="transmembrane region" description="Helical" evidence="5">
    <location>
        <begin position="256"/>
        <end position="275"/>
    </location>
</feature>
<dbReference type="GO" id="GO:0055085">
    <property type="term" value="P:transmembrane transport"/>
    <property type="evidence" value="ECO:0007669"/>
    <property type="project" value="InterPro"/>
</dbReference>
<dbReference type="InterPro" id="IPR001902">
    <property type="entry name" value="SLC26A/SulP_fam"/>
</dbReference>
<feature type="transmembrane region" description="Helical" evidence="5">
    <location>
        <begin position="101"/>
        <end position="119"/>
    </location>
</feature>
<name>A0A0U4WK58_9PSED</name>
<dbReference type="Gene3D" id="3.30.750.24">
    <property type="entry name" value="STAS domain"/>
    <property type="match status" value="1"/>
</dbReference>
<dbReference type="PROSITE" id="PS50801">
    <property type="entry name" value="STAS"/>
    <property type="match status" value="1"/>
</dbReference>
<dbReference type="PANTHER" id="PTHR11814">
    <property type="entry name" value="SULFATE TRANSPORTER"/>
    <property type="match status" value="1"/>
</dbReference>
<feature type="transmembrane region" description="Helical" evidence="5">
    <location>
        <begin position="131"/>
        <end position="149"/>
    </location>
</feature>
<dbReference type="AlphaFoldDB" id="A0A0U4WK58"/>
<proteinExistence type="predicted"/>
<evidence type="ECO:0000256" key="5">
    <source>
        <dbReference type="SAM" id="Phobius"/>
    </source>
</evidence>
<dbReference type="InterPro" id="IPR002645">
    <property type="entry name" value="STAS_dom"/>
</dbReference>
<dbReference type="OrthoDB" id="9769739at2"/>
<evidence type="ECO:0000256" key="3">
    <source>
        <dbReference type="ARBA" id="ARBA00022989"/>
    </source>
</evidence>
<reference evidence="7 8" key="1">
    <citation type="submission" date="2016-01" db="EMBL/GenBank/DDBJ databases">
        <title>Annotation of Pseudomonas oryzihabitans USDA-ARS-USMARC-56511.</title>
        <authorList>
            <person name="Harhay G.P."/>
            <person name="Harhay D.M."/>
            <person name="Smith T.P.L."/>
            <person name="Bono J.L."/>
            <person name="Heaton M.P."/>
            <person name="Clawson M.L."/>
            <person name="Chitko-Mckown C.G."/>
            <person name="Capik S.F."/>
            <person name="DeDonder K.D."/>
            <person name="Apley M.D."/>
            <person name="Lubbers B.V."/>
            <person name="White B.J."/>
            <person name="Larson R.L."/>
        </authorList>
    </citation>
    <scope>NUCLEOTIDE SEQUENCE [LARGE SCALE GENOMIC DNA]</scope>
    <source>
        <strain evidence="7 8">USDA-ARS-USMARC-56511</strain>
    </source>
</reference>
<evidence type="ECO:0000313" key="8">
    <source>
        <dbReference type="Proteomes" id="UP000064137"/>
    </source>
</evidence>